<accession>A0A6I9U4T3</accession>
<proteinExistence type="inferred from homology"/>
<dbReference type="InterPro" id="IPR036291">
    <property type="entry name" value="NAD(P)-bd_dom_sf"/>
</dbReference>
<evidence type="ECO:0000256" key="4">
    <source>
        <dbReference type="RuleBase" id="RU000363"/>
    </source>
</evidence>
<reference evidence="6" key="1">
    <citation type="submission" date="2024-10" db="UniProtKB">
        <authorList>
            <consortium name="RefSeq"/>
        </authorList>
    </citation>
    <scope>NUCLEOTIDE SEQUENCE [LARGE SCALE GENOMIC DNA]</scope>
    <source>
        <strain evidence="6">cv. Zhongzhi No. 13</strain>
    </source>
</reference>
<comment type="similarity">
    <text evidence="1 4">Belongs to the short-chain dehydrogenases/reductases (SDR) family.</text>
</comment>
<dbReference type="FunFam" id="3.40.50.720:FF:000312">
    <property type="entry name" value="(+)-neomenthol dehydrogenase"/>
    <property type="match status" value="1"/>
</dbReference>
<dbReference type="Proteomes" id="UP000504604">
    <property type="component" value="Linkage group LG1"/>
</dbReference>
<dbReference type="CDD" id="cd05324">
    <property type="entry name" value="carb_red_PTCR-like_SDR_c"/>
    <property type="match status" value="1"/>
</dbReference>
<dbReference type="FunCoup" id="A0A6I9U4T3">
    <property type="interactions" value="1149"/>
</dbReference>
<dbReference type="PRINTS" id="PR00081">
    <property type="entry name" value="GDHRDH"/>
</dbReference>
<name>A0A6I9U4T3_SESIN</name>
<dbReference type="EC" id="1.1.1.-" evidence="5"/>
<keyword evidence="2 5" id="KW-0521">NADP</keyword>
<dbReference type="Pfam" id="PF00106">
    <property type="entry name" value="adh_short"/>
    <property type="match status" value="1"/>
</dbReference>
<dbReference type="RefSeq" id="XP_011091821.1">
    <property type="nucleotide sequence ID" value="XM_011093519.2"/>
</dbReference>
<sequence>MHVLLSLLTLSYSPPTIKHTHTRKQSQRLKDSQRHFLLLISHRHSHSSMAEASSTVIKATRYAVVSGANKGIGFEICRQLASHGITVVLTARDENKGLQAINQLKGSALSDHVIFHQLDVTDLESIFSLAEFIKSQFGKLDILVNNAGISGAIFHVEKIEAVGPFIREANVNWDDIVTQTYEAAAEGLQTNYYGAKRLSEALLPLLRLSDSPRIVNVSSASGKLKYITNEWAKKVLTDAENQESLDQVLNEFLKDFKEGNLYVEGQPGVLAAYTISKAAMNAHTRILAKKHPGFRINSVCPGYVKTDINCNTGILTVQEGAESVVRLALLPVDGPSGLFFVRNQVSSLEE</sequence>
<dbReference type="SUPFAM" id="SSF51735">
    <property type="entry name" value="NAD(P)-binding Rossmann-fold domains"/>
    <property type="match status" value="1"/>
</dbReference>
<dbReference type="InParanoid" id="A0A6I9U4T3"/>
<protein>
    <recommendedName>
        <fullName evidence="5">Short-chain dehydrogenase/reductase</fullName>
        <ecNumber evidence="5">1.1.1.-</ecNumber>
    </recommendedName>
</protein>
<gene>
    <name evidence="7" type="primary">LOC105172161</name>
</gene>
<dbReference type="GO" id="GO:0016616">
    <property type="term" value="F:oxidoreductase activity, acting on the CH-OH group of donors, NAD or NADP as acceptor"/>
    <property type="evidence" value="ECO:0007669"/>
    <property type="project" value="InterPro"/>
</dbReference>
<keyword evidence="6" id="KW-1185">Reference proteome</keyword>
<dbReference type="PANTHER" id="PTHR43490">
    <property type="entry name" value="(+)-NEOMENTHOL DEHYDROGENASE"/>
    <property type="match status" value="1"/>
</dbReference>
<evidence type="ECO:0000256" key="3">
    <source>
        <dbReference type="ARBA" id="ARBA00023002"/>
    </source>
</evidence>
<dbReference type="InterPro" id="IPR002347">
    <property type="entry name" value="SDR_fam"/>
</dbReference>
<dbReference type="PRINTS" id="PR00080">
    <property type="entry name" value="SDRFAMILY"/>
</dbReference>
<dbReference type="Gene3D" id="3.40.50.720">
    <property type="entry name" value="NAD(P)-binding Rossmann-like Domain"/>
    <property type="match status" value="1"/>
</dbReference>
<evidence type="ECO:0000313" key="7">
    <source>
        <dbReference type="RefSeq" id="XP_011091821.1"/>
    </source>
</evidence>
<evidence type="ECO:0000313" key="6">
    <source>
        <dbReference type="Proteomes" id="UP000504604"/>
    </source>
</evidence>
<dbReference type="AlphaFoldDB" id="A0A6I9U4T3"/>
<dbReference type="InterPro" id="IPR045313">
    <property type="entry name" value="CBR1-like"/>
</dbReference>
<organism evidence="6 7">
    <name type="scientific">Sesamum indicum</name>
    <name type="common">Oriental sesame</name>
    <name type="synonym">Sesamum orientale</name>
    <dbReference type="NCBI Taxonomy" id="4182"/>
    <lineage>
        <taxon>Eukaryota</taxon>
        <taxon>Viridiplantae</taxon>
        <taxon>Streptophyta</taxon>
        <taxon>Embryophyta</taxon>
        <taxon>Tracheophyta</taxon>
        <taxon>Spermatophyta</taxon>
        <taxon>Magnoliopsida</taxon>
        <taxon>eudicotyledons</taxon>
        <taxon>Gunneridae</taxon>
        <taxon>Pentapetalae</taxon>
        <taxon>asterids</taxon>
        <taxon>lamiids</taxon>
        <taxon>Lamiales</taxon>
        <taxon>Pedaliaceae</taxon>
        <taxon>Sesamum</taxon>
    </lineage>
</organism>
<dbReference type="OrthoDB" id="1933717at2759"/>
<reference evidence="7" key="2">
    <citation type="submission" date="2025-08" db="UniProtKB">
        <authorList>
            <consortium name="RefSeq"/>
        </authorList>
    </citation>
    <scope>IDENTIFICATION</scope>
</reference>
<evidence type="ECO:0000256" key="5">
    <source>
        <dbReference type="RuleBase" id="RU369024"/>
    </source>
</evidence>
<dbReference type="GO" id="GO:0016020">
    <property type="term" value="C:membrane"/>
    <property type="evidence" value="ECO:0007669"/>
    <property type="project" value="TreeGrafter"/>
</dbReference>
<evidence type="ECO:0000256" key="2">
    <source>
        <dbReference type="ARBA" id="ARBA00022857"/>
    </source>
</evidence>
<dbReference type="GeneID" id="105172161"/>
<dbReference type="KEGG" id="sind:105172161"/>
<dbReference type="PANTHER" id="PTHR43490:SF98">
    <property type="entry name" value="OS02G0640600 PROTEIN"/>
    <property type="match status" value="1"/>
</dbReference>
<keyword evidence="3 5" id="KW-0560">Oxidoreductase</keyword>
<evidence type="ECO:0000256" key="1">
    <source>
        <dbReference type="ARBA" id="ARBA00006484"/>
    </source>
</evidence>